<organism evidence="2 4">
    <name type="scientific">Punica granatum</name>
    <name type="common">Pomegranate</name>
    <dbReference type="NCBI Taxonomy" id="22663"/>
    <lineage>
        <taxon>Eukaryota</taxon>
        <taxon>Viridiplantae</taxon>
        <taxon>Streptophyta</taxon>
        <taxon>Embryophyta</taxon>
        <taxon>Tracheophyta</taxon>
        <taxon>Spermatophyta</taxon>
        <taxon>Magnoliopsida</taxon>
        <taxon>eudicotyledons</taxon>
        <taxon>Gunneridae</taxon>
        <taxon>Pentapetalae</taxon>
        <taxon>rosids</taxon>
        <taxon>malvids</taxon>
        <taxon>Myrtales</taxon>
        <taxon>Lythraceae</taxon>
        <taxon>Punica</taxon>
    </lineage>
</organism>
<evidence type="ECO:0000313" key="5">
    <source>
        <dbReference type="Proteomes" id="UP000233551"/>
    </source>
</evidence>
<evidence type="ECO:0000313" key="4">
    <source>
        <dbReference type="Proteomes" id="UP000197138"/>
    </source>
</evidence>
<dbReference type="EMBL" id="PGOL01002493">
    <property type="protein sequence ID" value="PKI47565.1"/>
    <property type="molecule type" value="Genomic_DNA"/>
</dbReference>
<keyword evidence="5" id="KW-1185">Reference proteome</keyword>
<reference evidence="2" key="2">
    <citation type="submission" date="2017-06" db="EMBL/GenBank/DDBJ databases">
        <title>The pomegranate genome and the genomics of punicalagin biosynthesis.</title>
        <authorList>
            <person name="Xu C."/>
        </authorList>
    </citation>
    <scope>NUCLEOTIDE SEQUENCE [LARGE SCALE GENOMIC DNA]</scope>
    <source>
        <tissue evidence="2">Fresh leaf</tissue>
    </source>
</reference>
<dbReference type="Proteomes" id="UP000197138">
    <property type="component" value="Unassembled WGS sequence"/>
</dbReference>
<dbReference type="Proteomes" id="UP000233551">
    <property type="component" value="Unassembled WGS sequence"/>
</dbReference>
<accession>A0A218W6Y1</accession>
<sequence>MRGKSQGNVRESGDSVERLKGCSGAKDARSGKERLAAGPALECIGAGGCSDTRSVARTCMGRQARGTSRTCQVYACMHARGETSGRTGRTGAGTRGDKRASVVTSKRLSGEHVRGQVTPSVWECGHAMGALFTREHDNALK</sequence>
<evidence type="ECO:0000256" key="1">
    <source>
        <dbReference type="SAM" id="MobiDB-lite"/>
    </source>
</evidence>
<evidence type="ECO:0000313" key="3">
    <source>
        <dbReference type="EMBL" id="PKI47565.1"/>
    </source>
</evidence>
<feature type="compositionally biased region" description="Basic and acidic residues" evidence="1">
    <location>
        <begin position="11"/>
        <end position="33"/>
    </location>
</feature>
<protein>
    <submittedName>
        <fullName evidence="2">Uncharacterized protein</fullName>
    </submittedName>
</protein>
<reference evidence="4" key="1">
    <citation type="journal article" date="2017" name="Plant J.">
        <title>The pomegranate (Punica granatum L.) genome and the genomics of punicalagin biosynthesis.</title>
        <authorList>
            <person name="Qin G."/>
            <person name="Xu C."/>
            <person name="Ming R."/>
            <person name="Tang H."/>
            <person name="Guyot R."/>
            <person name="Kramer E.M."/>
            <person name="Hu Y."/>
            <person name="Yi X."/>
            <person name="Qi Y."/>
            <person name="Xu X."/>
            <person name="Gao Z."/>
            <person name="Pan H."/>
            <person name="Jian J."/>
            <person name="Tian Y."/>
            <person name="Yue Z."/>
            <person name="Xu Y."/>
        </authorList>
    </citation>
    <scope>NUCLEOTIDE SEQUENCE [LARGE SCALE GENOMIC DNA]</scope>
    <source>
        <strain evidence="4">cv. Dabenzi</strain>
    </source>
</reference>
<feature type="region of interest" description="Disordered" evidence="1">
    <location>
        <begin position="82"/>
        <end position="114"/>
    </location>
</feature>
<comment type="caution">
    <text evidence="2">The sequence shown here is derived from an EMBL/GenBank/DDBJ whole genome shotgun (WGS) entry which is preliminary data.</text>
</comment>
<proteinExistence type="predicted"/>
<feature type="region of interest" description="Disordered" evidence="1">
    <location>
        <begin position="1"/>
        <end position="33"/>
    </location>
</feature>
<evidence type="ECO:0000313" key="2">
    <source>
        <dbReference type="EMBL" id="OWM68070.1"/>
    </source>
</evidence>
<gene>
    <name evidence="2" type="ORF">CDL15_Pgr027029</name>
    <name evidence="3" type="ORF">CRG98_032040</name>
</gene>
<dbReference type="EMBL" id="MTKT01005364">
    <property type="protein sequence ID" value="OWM68070.1"/>
    <property type="molecule type" value="Genomic_DNA"/>
</dbReference>
<reference evidence="3 5" key="3">
    <citation type="submission" date="2017-11" db="EMBL/GenBank/DDBJ databases">
        <title>De-novo sequencing of pomegranate (Punica granatum L.) genome.</title>
        <authorList>
            <person name="Akparov Z."/>
            <person name="Amiraslanov A."/>
            <person name="Hajiyeva S."/>
            <person name="Abbasov M."/>
            <person name="Kaur K."/>
            <person name="Hamwieh A."/>
            <person name="Solovyev V."/>
            <person name="Salamov A."/>
            <person name="Braich B."/>
            <person name="Kosarev P."/>
            <person name="Mahmoud A."/>
            <person name="Hajiyev E."/>
            <person name="Babayeva S."/>
            <person name="Izzatullayeva V."/>
            <person name="Mammadov A."/>
            <person name="Mammadov A."/>
            <person name="Sharifova S."/>
            <person name="Ojaghi J."/>
            <person name="Eynullazada K."/>
            <person name="Bayramov B."/>
            <person name="Abdulazimova A."/>
            <person name="Shahmuradov I."/>
        </authorList>
    </citation>
    <scope>NUCLEOTIDE SEQUENCE [LARGE SCALE GENOMIC DNA]</scope>
    <source>
        <strain evidence="3">AG2017</strain>
        <strain evidence="5">cv. AG2017</strain>
        <tissue evidence="3">Leaf</tissue>
    </source>
</reference>
<dbReference type="AlphaFoldDB" id="A0A218W6Y1"/>
<name>A0A218W6Y1_PUNGR</name>